<dbReference type="Proteomes" id="UP000014074">
    <property type="component" value="Unassembled WGS sequence"/>
</dbReference>
<dbReference type="KEGG" id="tmn:UCRPA7_1463"/>
<dbReference type="EMBL" id="KB932881">
    <property type="protein sequence ID" value="EOO03007.1"/>
    <property type="molecule type" value="Genomic_DNA"/>
</dbReference>
<protein>
    <submittedName>
        <fullName evidence="3">Putative proline rich protein 5 protein</fullName>
    </submittedName>
</protein>
<keyword evidence="4" id="KW-1185">Reference proteome</keyword>
<dbReference type="RefSeq" id="XP_007912234.1">
    <property type="nucleotide sequence ID" value="XM_007914043.1"/>
</dbReference>
<dbReference type="OrthoDB" id="4405280at2759"/>
<dbReference type="eggNOG" id="ENOG502RX7D">
    <property type="taxonomic scope" value="Eukaryota"/>
</dbReference>
<organism evidence="3 4">
    <name type="scientific">Phaeoacremonium minimum (strain UCR-PA7)</name>
    <name type="common">Esca disease fungus</name>
    <name type="synonym">Togninia minima</name>
    <dbReference type="NCBI Taxonomy" id="1286976"/>
    <lineage>
        <taxon>Eukaryota</taxon>
        <taxon>Fungi</taxon>
        <taxon>Dikarya</taxon>
        <taxon>Ascomycota</taxon>
        <taxon>Pezizomycotina</taxon>
        <taxon>Sordariomycetes</taxon>
        <taxon>Sordariomycetidae</taxon>
        <taxon>Togniniales</taxon>
        <taxon>Togniniaceae</taxon>
        <taxon>Phaeoacremonium</taxon>
    </lineage>
</organism>
<gene>
    <name evidence="3" type="ORF">UCRPA7_1463</name>
</gene>
<reference evidence="4" key="1">
    <citation type="journal article" date="2013" name="Genome Announc.">
        <title>Draft genome sequence of the ascomycete Phaeoacremonium aleophilum strain UCR-PA7, a causal agent of the esca disease complex in grapevines.</title>
        <authorList>
            <person name="Blanco-Ulate B."/>
            <person name="Rolshausen P."/>
            <person name="Cantu D."/>
        </authorList>
    </citation>
    <scope>NUCLEOTIDE SEQUENCE [LARGE SCALE GENOMIC DNA]</scope>
    <source>
        <strain evidence="4">UCR-PA7</strain>
    </source>
</reference>
<evidence type="ECO:0000313" key="4">
    <source>
        <dbReference type="Proteomes" id="UP000014074"/>
    </source>
</evidence>
<accession>R8BUG1</accession>
<feature type="chain" id="PRO_5004452891" evidence="1">
    <location>
        <begin position="24"/>
        <end position="323"/>
    </location>
</feature>
<evidence type="ECO:0000256" key="1">
    <source>
        <dbReference type="SAM" id="SignalP"/>
    </source>
</evidence>
<evidence type="ECO:0000259" key="2">
    <source>
        <dbReference type="Pfam" id="PF21959"/>
    </source>
</evidence>
<dbReference type="HOGENOM" id="CLU_692791_0_0_1"/>
<dbReference type="AlphaFoldDB" id="R8BUG1"/>
<evidence type="ECO:0000313" key="3">
    <source>
        <dbReference type="EMBL" id="EOO03007.1"/>
    </source>
</evidence>
<feature type="domain" description="DUF6923" evidence="2">
    <location>
        <begin position="106"/>
        <end position="318"/>
    </location>
</feature>
<name>R8BUG1_PHAM7</name>
<keyword evidence="1" id="KW-0732">Signal</keyword>
<feature type="signal peptide" evidence="1">
    <location>
        <begin position="1"/>
        <end position="23"/>
    </location>
</feature>
<proteinExistence type="predicted"/>
<dbReference type="InterPro" id="IPR054215">
    <property type="entry name" value="DUF6923"/>
</dbReference>
<dbReference type="Pfam" id="PF21959">
    <property type="entry name" value="DUF6923"/>
    <property type="match status" value="1"/>
</dbReference>
<dbReference type="GeneID" id="19321613"/>
<sequence length="323" mass="34273">MLHQQRSLLSAAAVAAAVTTTLAGPAVVPKHNVATETTIDLVDPPMVTEVVPVFSEILTSIETPGKITLGLGCGLLGLGCIAKTISIESPTVCTVTVVDTKTTTHVELIRVDLLSGTTTTVTNSVGNGDGANALAYNPLDNYLYARQGTKIVRIHADGTTDDILDLPSATTNVFVGDIDETGFFWVSNGGSDWYKIDMRPLSSTFGQFLANGTVAKPVSIADWVYFPFGGSYLYSLGAINKGISLVRFSLDTFSFSTVRTLPQLAYHTYGAQYGMNNGTLYASDNTDGTIWAIPIDGSDPWISSQGPKSSSNDGARCVWNLVI</sequence>
<dbReference type="SUPFAM" id="SSF63829">
    <property type="entry name" value="Calcium-dependent phosphotriesterase"/>
    <property type="match status" value="1"/>
</dbReference>